<accession>A0AB72XBA8</accession>
<dbReference type="GO" id="GO:0015074">
    <property type="term" value="P:DNA integration"/>
    <property type="evidence" value="ECO:0007669"/>
    <property type="project" value="InterPro"/>
</dbReference>
<name>A0AB72XBA8_9RALS</name>
<dbReference type="EMBL" id="CATWHI010000005">
    <property type="protein sequence ID" value="CAJ0744019.1"/>
    <property type="molecule type" value="Genomic_DNA"/>
</dbReference>
<keyword evidence="4" id="KW-1185">Reference proteome</keyword>
<dbReference type="Proteomes" id="UP001189225">
    <property type="component" value="Unassembled WGS sequence"/>
</dbReference>
<dbReference type="Gene3D" id="1.10.443.10">
    <property type="entry name" value="Intergrase catalytic core"/>
    <property type="match status" value="1"/>
</dbReference>
<protein>
    <recommendedName>
        <fullName evidence="2">Tyr recombinase domain-containing protein</fullName>
    </recommendedName>
</protein>
<dbReference type="InterPro" id="IPR002104">
    <property type="entry name" value="Integrase_catalytic"/>
</dbReference>
<dbReference type="SUPFAM" id="SSF56349">
    <property type="entry name" value="DNA breaking-rejoining enzymes"/>
    <property type="match status" value="1"/>
</dbReference>
<keyword evidence="1" id="KW-0233">DNA recombination</keyword>
<evidence type="ECO:0000313" key="3">
    <source>
        <dbReference type="EMBL" id="CAJ0744019.1"/>
    </source>
</evidence>
<feature type="domain" description="Tyr recombinase" evidence="2">
    <location>
        <begin position="1"/>
        <end position="184"/>
    </location>
</feature>
<evidence type="ECO:0000313" key="4">
    <source>
        <dbReference type="Proteomes" id="UP001189225"/>
    </source>
</evidence>
<proteinExistence type="predicted"/>
<dbReference type="GO" id="GO:0006310">
    <property type="term" value="P:DNA recombination"/>
    <property type="evidence" value="ECO:0007669"/>
    <property type="project" value="UniProtKB-KW"/>
</dbReference>
<sequence>MVIRVLANTGLRRGELASAVMGDLYADRDAVTGAEHWFLALNKRERSSEVVAFNPTALAAVFRCLSANGVNPYKVDPRTPLVPKLDCYAVIDEPYSATTEQTIYNIVQKALSIGAKALENTNPNDAHVLRRATPYWFRRTFVTLMTEIGQPLPLINRQLRHASINTTAGYVRAENYELYRAAASLAV</sequence>
<organism evidence="3 4">
    <name type="scientific">Ralstonia edaphi</name>
    <dbReference type="NCBI Taxonomy" id="3058599"/>
    <lineage>
        <taxon>Bacteria</taxon>
        <taxon>Pseudomonadati</taxon>
        <taxon>Pseudomonadota</taxon>
        <taxon>Betaproteobacteria</taxon>
        <taxon>Burkholderiales</taxon>
        <taxon>Burkholderiaceae</taxon>
        <taxon>Ralstonia</taxon>
    </lineage>
</organism>
<dbReference type="PROSITE" id="PS51898">
    <property type="entry name" value="TYR_RECOMBINASE"/>
    <property type="match status" value="1"/>
</dbReference>
<dbReference type="InterPro" id="IPR013762">
    <property type="entry name" value="Integrase-like_cat_sf"/>
</dbReference>
<evidence type="ECO:0000259" key="2">
    <source>
        <dbReference type="PROSITE" id="PS51898"/>
    </source>
</evidence>
<comment type="caution">
    <text evidence="3">The sequence shown here is derived from an EMBL/GenBank/DDBJ whole genome shotgun (WGS) entry which is preliminary data.</text>
</comment>
<evidence type="ECO:0000256" key="1">
    <source>
        <dbReference type="ARBA" id="ARBA00023172"/>
    </source>
</evidence>
<dbReference type="Pfam" id="PF00589">
    <property type="entry name" value="Phage_integrase"/>
    <property type="match status" value="1"/>
</dbReference>
<dbReference type="CDD" id="cd00397">
    <property type="entry name" value="DNA_BRE_C"/>
    <property type="match status" value="1"/>
</dbReference>
<dbReference type="GO" id="GO:0003677">
    <property type="term" value="F:DNA binding"/>
    <property type="evidence" value="ECO:0007669"/>
    <property type="project" value="InterPro"/>
</dbReference>
<gene>
    <name evidence="3" type="ORF">R16034_04034</name>
</gene>
<reference evidence="3 4" key="1">
    <citation type="submission" date="2023-07" db="EMBL/GenBank/DDBJ databases">
        <authorList>
            <person name="Peeters C."/>
        </authorList>
    </citation>
    <scope>NUCLEOTIDE SEQUENCE [LARGE SCALE GENOMIC DNA]</scope>
    <source>
        <strain evidence="3 4">R-16034</strain>
    </source>
</reference>
<dbReference type="AlphaFoldDB" id="A0AB72XBA8"/>
<dbReference type="InterPro" id="IPR011010">
    <property type="entry name" value="DNA_brk_join_enz"/>
</dbReference>